<dbReference type="GO" id="GO:0005886">
    <property type="term" value="C:plasma membrane"/>
    <property type="evidence" value="ECO:0007669"/>
    <property type="project" value="UniProtKB-SubCell"/>
</dbReference>
<dbReference type="Proteomes" id="UP000316425">
    <property type="component" value="Unassembled WGS sequence"/>
</dbReference>
<accession>A0A556PQS5</accession>
<evidence type="ECO:0000256" key="2">
    <source>
        <dbReference type="ARBA" id="ARBA00022448"/>
    </source>
</evidence>
<feature type="transmembrane region" description="Helical" evidence="8">
    <location>
        <begin position="216"/>
        <end position="242"/>
    </location>
</feature>
<gene>
    <name evidence="9" type="ORF">FPQ13_03325</name>
</gene>
<comment type="caution">
    <text evidence="9">The sequence shown here is derived from an EMBL/GenBank/DDBJ whole genome shotgun (WGS) entry which is preliminary data.</text>
</comment>
<dbReference type="SUPFAM" id="SSF118215">
    <property type="entry name" value="Proton glutamate symport protein"/>
    <property type="match status" value="1"/>
</dbReference>
<dbReference type="AlphaFoldDB" id="A0A556PQS5"/>
<keyword evidence="6 8" id="KW-1133">Transmembrane helix</keyword>
<keyword evidence="10" id="KW-1185">Reference proteome</keyword>
<evidence type="ECO:0000313" key="9">
    <source>
        <dbReference type="EMBL" id="TSJ66737.1"/>
    </source>
</evidence>
<keyword evidence="7 8" id="KW-0472">Membrane</keyword>
<dbReference type="RefSeq" id="WP_144087901.1">
    <property type="nucleotide sequence ID" value="NZ_VMHE01000003.1"/>
</dbReference>
<dbReference type="PRINTS" id="PR00173">
    <property type="entry name" value="EDTRNSPORT"/>
</dbReference>
<dbReference type="InterPro" id="IPR018107">
    <property type="entry name" value="Na-dicarboxylate_symporter_CS"/>
</dbReference>
<evidence type="ECO:0000256" key="7">
    <source>
        <dbReference type="ARBA" id="ARBA00023136"/>
    </source>
</evidence>
<dbReference type="GO" id="GO:0015293">
    <property type="term" value="F:symporter activity"/>
    <property type="evidence" value="ECO:0007669"/>
    <property type="project" value="UniProtKB-KW"/>
</dbReference>
<dbReference type="Gene3D" id="1.10.3860.10">
    <property type="entry name" value="Sodium:dicarboxylate symporter"/>
    <property type="match status" value="1"/>
</dbReference>
<evidence type="ECO:0000313" key="10">
    <source>
        <dbReference type="Proteomes" id="UP000316425"/>
    </source>
</evidence>
<dbReference type="InterPro" id="IPR036458">
    <property type="entry name" value="Na:dicarbo_symporter_sf"/>
</dbReference>
<feature type="transmembrane region" description="Helical" evidence="8">
    <location>
        <begin position="328"/>
        <end position="345"/>
    </location>
</feature>
<protein>
    <submittedName>
        <fullName evidence="9">Dicarboxylate/amino acid:cation symporter</fullName>
    </submittedName>
</protein>
<dbReference type="Pfam" id="PF00375">
    <property type="entry name" value="SDF"/>
    <property type="match status" value="1"/>
</dbReference>
<evidence type="ECO:0000256" key="3">
    <source>
        <dbReference type="ARBA" id="ARBA00022475"/>
    </source>
</evidence>
<comment type="subcellular location">
    <subcellularLocation>
        <location evidence="1">Cell membrane</location>
        <topology evidence="1">Multi-pass membrane protein</topology>
    </subcellularLocation>
</comment>
<feature type="transmembrane region" description="Helical" evidence="8">
    <location>
        <begin position="7"/>
        <end position="25"/>
    </location>
</feature>
<dbReference type="PANTHER" id="PTHR42865">
    <property type="entry name" value="PROTON/GLUTAMATE-ASPARTATE SYMPORTER"/>
    <property type="match status" value="1"/>
</dbReference>
<evidence type="ECO:0000256" key="8">
    <source>
        <dbReference type="SAM" id="Phobius"/>
    </source>
</evidence>
<feature type="transmembrane region" description="Helical" evidence="8">
    <location>
        <begin position="45"/>
        <end position="69"/>
    </location>
</feature>
<dbReference type="GO" id="GO:0006835">
    <property type="term" value="P:dicarboxylic acid transport"/>
    <property type="evidence" value="ECO:0007669"/>
    <property type="project" value="TreeGrafter"/>
</dbReference>
<keyword evidence="2" id="KW-0813">Transport</keyword>
<name>A0A556PQS5_9BACI</name>
<keyword evidence="5" id="KW-0769">Symport</keyword>
<sequence>MKNLTKQIVIALILGIAIGLGLNIFAPSAFGPIDTYFFTPLGEIFLRLIQMLVVPIVFVSLVIGTASLGDPKKLGRIGGKTILFFLTSTAIAITIAMSLALLIKPGEKGLIDTTGVEYEPSEAPSVVDTLLNIIPTNPIAAMVNGEMLQIIFFAILLGVGLATLNKKTDLIKKFLDQAFDLVMYVVNIVMYTAPFGAFGLIASAVGGAGWDAIKSLAAYFLVVLAALLIHLVVTYGSVVKFMAKKSPIWFIKNFAPAMSVAFGTASSGATLPVSMTTAQKRLGVKEPVSSFVQPLGATINMDGTAIMQGVATVFIAQVYAESLTLTQLLTVLLIAVLASIGTAAVPGVGLIMLAMVLQQVGLPVEAIGLILGVDRLLDMARTAVNITGDAACALYISETEPDIEETSELEESPVTQSQS</sequence>
<dbReference type="PANTHER" id="PTHR42865:SF7">
    <property type="entry name" value="PROTON_GLUTAMATE-ASPARTATE SYMPORTER"/>
    <property type="match status" value="1"/>
</dbReference>
<proteinExistence type="predicted"/>
<dbReference type="OrthoDB" id="9768885at2"/>
<feature type="transmembrane region" description="Helical" evidence="8">
    <location>
        <begin position="81"/>
        <end position="103"/>
    </location>
</feature>
<evidence type="ECO:0000256" key="1">
    <source>
        <dbReference type="ARBA" id="ARBA00004651"/>
    </source>
</evidence>
<evidence type="ECO:0000256" key="4">
    <source>
        <dbReference type="ARBA" id="ARBA00022692"/>
    </source>
</evidence>
<dbReference type="InterPro" id="IPR001991">
    <property type="entry name" value="Na-dicarboxylate_symporter"/>
</dbReference>
<feature type="transmembrane region" description="Helical" evidence="8">
    <location>
        <begin position="184"/>
        <end position="210"/>
    </location>
</feature>
<organism evidence="9 10">
    <name type="scientific">Allobacillus salarius</name>
    <dbReference type="NCBI Taxonomy" id="1955272"/>
    <lineage>
        <taxon>Bacteria</taxon>
        <taxon>Bacillati</taxon>
        <taxon>Bacillota</taxon>
        <taxon>Bacilli</taxon>
        <taxon>Bacillales</taxon>
        <taxon>Bacillaceae</taxon>
        <taxon>Allobacillus</taxon>
    </lineage>
</organism>
<dbReference type="PROSITE" id="PS00713">
    <property type="entry name" value="NA_DICARBOXYL_SYMP_1"/>
    <property type="match status" value="1"/>
</dbReference>
<evidence type="ECO:0000256" key="5">
    <source>
        <dbReference type="ARBA" id="ARBA00022847"/>
    </source>
</evidence>
<keyword evidence="3" id="KW-1003">Cell membrane</keyword>
<dbReference type="FunFam" id="1.10.3860.10:FF:000001">
    <property type="entry name" value="C4-dicarboxylate transport protein"/>
    <property type="match status" value="1"/>
</dbReference>
<feature type="transmembrane region" description="Helical" evidence="8">
    <location>
        <begin position="147"/>
        <end position="164"/>
    </location>
</feature>
<reference evidence="9 10" key="1">
    <citation type="submission" date="2019-07" db="EMBL/GenBank/DDBJ databases">
        <title>Allobacillus sp. nov. SKP isolated from shrimp paste of Euphausiacea.</title>
        <authorList>
            <person name="Kanchanasin P."/>
            <person name="Tanasupawat S."/>
            <person name="Shi W."/>
            <person name="Wu L."/>
            <person name="Ma J."/>
        </authorList>
    </citation>
    <scope>NUCLEOTIDE SEQUENCE [LARGE SCALE GENOMIC DNA]</scope>
    <source>
        <strain evidence="9 10">SKP4-8</strain>
    </source>
</reference>
<keyword evidence="4 8" id="KW-0812">Transmembrane</keyword>
<dbReference type="EMBL" id="VMHE01000003">
    <property type="protein sequence ID" value="TSJ66737.1"/>
    <property type="molecule type" value="Genomic_DNA"/>
</dbReference>
<feature type="transmembrane region" description="Helical" evidence="8">
    <location>
        <begin position="351"/>
        <end position="373"/>
    </location>
</feature>
<evidence type="ECO:0000256" key="6">
    <source>
        <dbReference type="ARBA" id="ARBA00022989"/>
    </source>
</evidence>